<dbReference type="PANTHER" id="PTHR43031:SF1">
    <property type="entry name" value="PYRIDINE NUCLEOTIDE-DISULPHIDE OXIDOREDUCTASE"/>
    <property type="match status" value="1"/>
</dbReference>
<evidence type="ECO:0000259" key="1">
    <source>
        <dbReference type="PROSITE" id="PS50206"/>
    </source>
</evidence>
<dbReference type="Proteomes" id="UP000886890">
    <property type="component" value="Unassembled WGS sequence"/>
</dbReference>
<accession>A0A9D2BHP6</accession>
<reference evidence="2" key="1">
    <citation type="journal article" date="2021" name="PeerJ">
        <title>Extensive microbial diversity within the chicken gut microbiome revealed by metagenomics and culture.</title>
        <authorList>
            <person name="Gilroy R."/>
            <person name="Ravi A."/>
            <person name="Getino M."/>
            <person name="Pursley I."/>
            <person name="Horton D.L."/>
            <person name="Alikhan N.F."/>
            <person name="Baker D."/>
            <person name="Gharbi K."/>
            <person name="Hall N."/>
            <person name="Watson M."/>
            <person name="Adriaenssens E.M."/>
            <person name="Foster-Nyarko E."/>
            <person name="Jarju S."/>
            <person name="Secka A."/>
            <person name="Antonio M."/>
            <person name="Oren A."/>
            <person name="Chaudhuri R.R."/>
            <person name="La Ragione R."/>
            <person name="Hildebrand F."/>
            <person name="Pallen M.J."/>
        </authorList>
    </citation>
    <scope>NUCLEOTIDE SEQUENCE</scope>
    <source>
        <strain evidence="2">CHK183-1962</strain>
    </source>
</reference>
<dbReference type="PROSITE" id="PS50206">
    <property type="entry name" value="RHODANESE_3"/>
    <property type="match status" value="1"/>
</dbReference>
<dbReference type="Gene3D" id="3.40.250.10">
    <property type="entry name" value="Rhodanese-like domain"/>
    <property type="match status" value="1"/>
</dbReference>
<evidence type="ECO:0000313" key="3">
    <source>
        <dbReference type="Proteomes" id="UP000886890"/>
    </source>
</evidence>
<organism evidence="2 3">
    <name type="scientific">Candidatus Fusicatenibacter merdavium</name>
    <dbReference type="NCBI Taxonomy" id="2838600"/>
    <lineage>
        <taxon>Bacteria</taxon>
        <taxon>Bacillati</taxon>
        <taxon>Bacillota</taxon>
        <taxon>Clostridia</taxon>
        <taxon>Lachnospirales</taxon>
        <taxon>Lachnospiraceae</taxon>
        <taxon>Fusicatenibacter</taxon>
    </lineage>
</organism>
<dbReference type="InterPro" id="IPR001763">
    <property type="entry name" value="Rhodanese-like_dom"/>
</dbReference>
<dbReference type="EMBL" id="DXEK01000050">
    <property type="protein sequence ID" value="HIX76586.1"/>
    <property type="molecule type" value="Genomic_DNA"/>
</dbReference>
<name>A0A9D2BHP6_9FIRM</name>
<dbReference type="InterPro" id="IPR050229">
    <property type="entry name" value="GlpE_sulfurtransferase"/>
</dbReference>
<dbReference type="PANTHER" id="PTHR43031">
    <property type="entry name" value="FAD-DEPENDENT OXIDOREDUCTASE"/>
    <property type="match status" value="1"/>
</dbReference>
<protein>
    <submittedName>
        <fullName evidence="2">Rhodanese-like domain-containing protein</fullName>
    </submittedName>
</protein>
<gene>
    <name evidence="2" type="ORF">H9734_03175</name>
</gene>
<reference evidence="2" key="2">
    <citation type="submission" date="2021-04" db="EMBL/GenBank/DDBJ databases">
        <authorList>
            <person name="Gilroy R."/>
        </authorList>
    </citation>
    <scope>NUCLEOTIDE SEQUENCE</scope>
    <source>
        <strain evidence="2">CHK183-1962</strain>
    </source>
</reference>
<comment type="caution">
    <text evidence="2">The sequence shown here is derived from an EMBL/GenBank/DDBJ whole genome shotgun (WGS) entry which is preliminary data.</text>
</comment>
<dbReference type="InterPro" id="IPR036873">
    <property type="entry name" value="Rhodanese-like_dom_sf"/>
</dbReference>
<proteinExistence type="predicted"/>
<dbReference type="CDD" id="cd00158">
    <property type="entry name" value="RHOD"/>
    <property type="match status" value="1"/>
</dbReference>
<dbReference type="SMART" id="SM00450">
    <property type="entry name" value="RHOD"/>
    <property type="match status" value="1"/>
</dbReference>
<feature type="domain" description="Rhodanese" evidence="1">
    <location>
        <begin position="17"/>
        <end position="101"/>
    </location>
</feature>
<sequence length="101" mass="11349">MAGLEMISADRLDEYADRADCLLIDLRDREEYEAGHIKNAVNMPFDDLLSHVCLPKNRLLVLYCDRGSLSMAQGKKLASRGYRAVSVVGGMHAYRGKYLVK</sequence>
<dbReference type="SUPFAM" id="SSF52821">
    <property type="entry name" value="Rhodanese/Cell cycle control phosphatase"/>
    <property type="match status" value="1"/>
</dbReference>
<dbReference type="Pfam" id="PF00581">
    <property type="entry name" value="Rhodanese"/>
    <property type="match status" value="1"/>
</dbReference>
<evidence type="ECO:0000313" key="2">
    <source>
        <dbReference type="EMBL" id="HIX76586.1"/>
    </source>
</evidence>
<dbReference type="AlphaFoldDB" id="A0A9D2BHP6"/>